<dbReference type="InterPro" id="IPR050808">
    <property type="entry name" value="Phage_Integrase"/>
</dbReference>
<dbReference type="GO" id="GO:0006310">
    <property type="term" value="P:DNA recombination"/>
    <property type="evidence" value="ECO:0007669"/>
    <property type="project" value="UniProtKB-KW"/>
</dbReference>
<dbReference type="GO" id="GO:0003677">
    <property type="term" value="F:DNA binding"/>
    <property type="evidence" value="ECO:0007669"/>
    <property type="project" value="InterPro"/>
</dbReference>
<dbReference type="EMBL" id="WTYJ01000003">
    <property type="protein sequence ID" value="MXP00484.1"/>
    <property type="molecule type" value="Genomic_DNA"/>
</dbReference>
<sequence>FDFMLPLSRQAVEVLQAAKAFNPYSRLVFPSQRHVHKPLSENAVGYLYNRLIAHGRHVPHGWRSTFSTVMNERAQAQGLAGDRAIIDLMLAHIPEGVEASYNRAAYMPRRREIAQEWADLLLADMPPAMALLEGPRR</sequence>
<dbReference type="InterPro" id="IPR011010">
    <property type="entry name" value="DNA_brk_join_enz"/>
</dbReference>
<comment type="similarity">
    <text evidence="1">Belongs to the 'phage' integrase family.</text>
</comment>
<evidence type="ECO:0000313" key="4">
    <source>
        <dbReference type="EMBL" id="MXP00484.1"/>
    </source>
</evidence>
<comment type="caution">
    <text evidence="4">The sequence shown here is derived from an EMBL/GenBank/DDBJ whole genome shotgun (WGS) entry which is preliminary data.</text>
</comment>
<protein>
    <submittedName>
        <fullName evidence="4">Integrase</fullName>
    </submittedName>
</protein>
<accession>A0A6I4U1E1</accession>
<evidence type="ECO:0000313" key="5">
    <source>
        <dbReference type="Proteomes" id="UP000469430"/>
    </source>
</evidence>
<evidence type="ECO:0000256" key="1">
    <source>
        <dbReference type="ARBA" id="ARBA00008857"/>
    </source>
</evidence>
<proteinExistence type="inferred from homology"/>
<dbReference type="AlphaFoldDB" id="A0A6I4U1E1"/>
<dbReference type="SUPFAM" id="SSF56349">
    <property type="entry name" value="DNA breaking-rejoining enzymes"/>
    <property type="match status" value="1"/>
</dbReference>
<organism evidence="4 5">
    <name type="scientific">Croceibacterium xixiisoli</name>
    <dbReference type="NCBI Taxonomy" id="1476466"/>
    <lineage>
        <taxon>Bacteria</taxon>
        <taxon>Pseudomonadati</taxon>
        <taxon>Pseudomonadota</taxon>
        <taxon>Alphaproteobacteria</taxon>
        <taxon>Sphingomonadales</taxon>
        <taxon>Erythrobacteraceae</taxon>
        <taxon>Croceibacterium</taxon>
    </lineage>
</organism>
<dbReference type="PANTHER" id="PTHR30629:SF2">
    <property type="entry name" value="PROPHAGE INTEGRASE INTS-RELATED"/>
    <property type="match status" value="1"/>
</dbReference>
<keyword evidence="3" id="KW-0233">DNA recombination</keyword>
<evidence type="ECO:0000256" key="3">
    <source>
        <dbReference type="ARBA" id="ARBA00023172"/>
    </source>
</evidence>
<dbReference type="Gene3D" id="1.10.443.10">
    <property type="entry name" value="Intergrase catalytic core"/>
    <property type="match status" value="1"/>
</dbReference>
<dbReference type="InterPro" id="IPR013762">
    <property type="entry name" value="Integrase-like_cat_sf"/>
</dbReference>
<keyword evidence="2" id="KW-0229">DNA integration</keyword>
<evidence type="ECO:0000256" key="2">
    <source>
        <dbReference type="ARBA" id="ARBA00022908"/>
    </source>
</evidence>
<feature type="non-terminal residue" evidence="4">
    <location>
        <position position="1"/>
    </location>
</feature>
<reference evidence="4 5" key="1">
    <citation type="submission" date="2019-12" db="EMBL/GenBank/DDBJ databases">
        <title>Genomic-based taxomic classification of the family Erythrobacteraceae.</title>
        <authorList>
            <person name="Xu L."/>
        </authorList>
    </citation>
    <scope>NUCLEOTIDE SEQUENCE [LARGE SCALE GENOMIC DNA]</scope>
    <source>
        <strain evidence="4 5">S36</strain>
    </source>
</reference>
<name>A0A6I4U1E1_9SPHN</name>
<gene>
    <name evidence="4" type="ORF">GRI97_15955</name>
</gene>
<dbReference type="GO" id="GO:0015074">
    <property type="term" value="P:DNA integration"/>
    <property type="evidence" value="ECO:0007669"/>
    <property type="project" value="UniProtKB-KW"/>
</dbReference>
<dbReference type="PANTHER" id="PTHR30629">
    <property type="entry name" value="PROPHAGE INTEGRASE"/>
    <property type="match status" value="1"/>
</dbReference>
<keyword evidence="5" id="KW-1185">Reference proteome</keyword>
<dbReference type="Proteomes" id="UP000469430">
    <property type="component" value="Unassembled WGS sequence"/>
</dbReference>